<keyword evidence="6" id="KW-0479">Metal-binding</keyword>
<evidence type="ECO:0000256" key="21">
    <source>
        <dbReference type="SAM" id="MobiDB-lite"/>
    </source>
</evidence>
<keyword evidence="15" id="KW-0238">DNA-binding</keyword>
<evidence type="ECO:0000256" key="18">
    <source>
        <dbReference type="ARBA" id="ARBA00023254"/>
    </source>
</evidence>
<dbReference type="InterPro" id="IPR008918">
    <property type="entry name" value="HhH2"/>
</dbReference>
<dbReference type="PROSITE" id="PS00841">
    <property type="entry name" value="XPG_1"/>
    <property type="match status" value="1"/>
</dbReference>
<feature type="domain" description="XPG-I" evidence="22">
    <location>
        <begin position="79"/>
        <end position="149"/>
    </location>
</feature>
<dbReference type="GO" id="GO:0051321">
    <property type="term" value="P:meiotic cell cycle"/>
    <property type="evidence" value="ECO:0007669"/>
    <property type="project" value="UniProtKB-KW"/>
</dbReference>
<dbReference type="InterPro" id="IPR006085">
    <property type="entry name" value="XPG_DNA_repair_N"/>
</dbReference>
<keyword evidence="4" id="KW-0597">Phosphoprotein</keyword>
<evidence type="ECO:0000256" key="7">
    <source>
        <dbReference type="ARBA" id="ARBA00022759"/>
    </source>
</evidence>
<dbReference type="Pfam" id="PF00752">
    <property type="entry name" value="XPG_N"/>
    <property type="match status" value="1"/>
</dbReference>
<evidence type="ECO:0000256" key="2">
    <source>
        <dbReference type="ARBA" id="ARBA00004123"/>
    </source>
</evidence>
<dbReference type="InterPro" id="IPR019974">
    <property type="entry name" value="XPG_CS"/>
</dbReference>
<feature type="compositionally biased region" description="Polar residues" evidence="21">
    <location>
        <begin position="369"/>
        <end position="389"/>
    </location>
</feature>
<dbReference type="GO" id="GO:0002376">
    <property type="term" value="P:immune system process"/>
    <property type="evidence" value="ECO:0007669"/>
    <property type="project" value="UniProtKB-KW"/>
</dbReference>
<dbReference type="CDD" id="cd09857">
    <property type="entry name" value="PIN_EXO1"/>
    <property type="match status" value="1"/>
</dbReference>
<dbReference type="SUPFAM" id="SSF88723">
    <property type="entry name" value="PIN domain-like"/>
    <property type="match status" value="1"/>
</dbReference>
<dbReference type="InterPro" id="IPR006084">
    <property type="entry name" value="XPG/Rad2"/>
</dbReference>
<accession>A0A0K6G689</accession>
<comment type="cofactor">
    <cofactor evidence="1">
        <name>Mg(2+)</name>
        <dbReference type="ChEBI" id="CHEBI:18420"/>
    </cofactor>
</comment>
<dbReference type="Pfam" id="PF00867">
    <property type="entry name" value="XPG_I"/>
    <property type="match status" value="1"/>
</dbReference>
<evidence type="ECO:0000256" key="1">
    <source>
        <dbReference type="ARBA" id="ARBA00001946"/>
    </source>
</evidence>
<feature type="compositionally biased region" description="Acidic residues" evidence="21">
    <location>
        <begin position="594"/>
        <end position="603"/>
    </location>
</feature>
<evidence type="ECO:0000256" key="10">
    <source>
        <dbReference type="ARBA" id="ARBA00022839"/>
    </source>
</evidence>
<dbReference type="AlphaFoldDB" id="A0A0K6G689"/>
<comment type="subcellular location">
    <subcellularLocation>
        <location evidence="2">Nucleus</location>
    </subcellularLocation>
</comment>
<evidence type="ECO:0000256" key="8">
    <source>
        <dbReference type="ARBA" id="ARBA00022763"/>
    </source>
</evidence>
<evidence type="ECO:0000256" key="5">
    <source>
        <dbReference type="ARBA" id="ARBA00022722"/>
    </source>
</evidence>
<evidence type="ECO:0000259" key="22">
    <source>
        <dbReference type="SMART" id="SM00484"/>
    </source>
</evidence>
<proteinExistence type="inferred from homology"/>
<keyword evidence="12" id="KW-0391">Immunity</keyword>
<keyword evidence="8" id="KW-0227">DNA damage</keyword>
<dbReference type="InterPro" id="IPR037315">
    <property type="entry name" value="EXO1_H3TH"/>
</dbReference>
<dbReference type="PROSITE" id="PS00842">
    <property type="entry name" value="XPG_2"/>
    <property type="match status" value="1"/>
</dbReference>
<dbReference type="GO" id="GO:0005634">
    <property type="term" value="C:nucleus"/>
    <property type="evidence" value="ECO:0007669"/>
    <property type="project" value="UniProtKB-SubCell"/>
</dbReference>
<feature type="region of interest" description="Disordered" evidence="21">
    <location>
        <begin position="334"/>
        <end position="416"/>
    </location>
</feature>
<evidence type="ECO:0000256" key="3">
    <source>
        <dbReference type="ARBA" id="ARBA00010563"/>
    </source>
</evidence>
<dbReference type="GO" id="GO:0046872">
    <property type="term" value="F:metal ion binding"/>
    <property type="evidence" value="ECO:0007669"/>
    <property type="project" value="UniProtKB-KW"/>
</dbReference>
<dbReference type="PANTHER" id="PTHR11081:SF65">
    <property type="entry name" value="DNA DAMAGE-INDUCIBLE PROTEIN DIN7-RELATED"/>
    <property type="match status" value="1"/>
</dbReference>
<gene>
    <name evidence="23" type="ORF">RSOLAG22IIIB_01507</name>
</gene>
<evidence type="ECO:0000256" key="19">
    <source>
        <dbReference type="ARBA" id="ARBA00057694"/>
    </source>
</evidence>
<feature type="compositionally biased region" description="Polar residues" evidence="21">
    <location>
        <begin position="561"/>
        <end position="572"/>
    </location>
</feature>
<dbReference type="CDD" id="cd09908">
    <property type="entry name" value="H3TH_EXO1"/>
    <property type="match status" value="1"/>
</dbReference>
<dbReference type="InterPro" id="IPR029060">
    <property type="entry name" value="PIN-like_dom_sf"/>
</dbReference>
<evidence type="ECO:0000256" key="11">
    <source>
        <dbReference type="ARBA" id="ARBA00022842"/>
    </source>
</evidence>
<keyword evidence="24" id="KW-1185">Reference proteome</keyword>
<dbReference type="SMART" id="SM00484">
    <property type="entry name" value="XPGI"/>
    <property type="match status" value="1"/>
</dbReference>
<dbReference type="Gene3D" id="1.10.150.20">
    <property type="entry name" value="5' to 3' exonuclease, C-terminal subdomain"/>
    <property type="match status" value="1"/>
</dbReference>
<dbReference type="SUPFAM" id="SSF47807">
    <property type="entry name" value="5' to 3' exonuclease, C-terminal subdomain"/>
    <property type="match status" value="1"/>
</dbReference>
<keyword evidence="9" id="KW-0378">Hydrolase</keyword>
<dbReference type="SMART" id="SM00279">
    <property type="entry name" value="HhH2"/>
    <property type="match status" value="1"/>
</dbReference>
<feature type="compositionally biased region" description="Polar residues" evidence="21">
    <location>
        <begin position="479"/>
        <end position="490"/>
    </location>
</feature>
<keyword evidence="17" id="KW-0539">Nucleus</keyword>
<evidence type="ECO:0000256" key="15">
    <source>
        <dbReference type="ARBA" id="ARBA00023125"/>
    </source>
</evidence>
<reference evidence="23 24" key="1">
    <citation type="submission" date="2015-07" db="EMBL/GenBank/DDBJ databases">
        <authorList>
            <person name="Noorani M."/>
        </authorList>
    </citation>
    <scope>NUCLEOTIDE SEQUENCE [LARGE SCALE GENOMIC DNA]</scope>
    <source>
        <strain evidence="23">BBA 69670</strain>
    </source>
</reference>
<evidence type="ECO:0000256" key="13">
    <source>
        <dbReference type="ARBA" id="ARBA00022881"/>
    </source>
</evidence>
<evidence type="ECO:0000256" key="12">
    <source>
        <dbReference type="ARBA" id="ARBA00022859"/>
    </source>
</evidence>
<dbReference type="GO" id="GO:0035312">
    <property type="term" value="F:5'-3' DNA exonuclease activity"/>
    <property type="evidence" value="ECO:0007669"/>
    <property type="project" value="InterPro"/>
</dbReference>
<keyword evidence="10 23" id="KW-0269">Exonuclease</keyword>
<dbReference type="Proteomes" id="UP000044841">
    <property type="component" value="Unassembled WGS sequence"/>
</dbReference>
<dbReference type="FunFam" id="1.10.150.20:FF:000011">
    <property type="entry name" value="exonuclease 1"/>
    <property type="match status" value="1"/>
</dbReference>
<keyword evidence="16" id="KW-0234">DNA repair</keyword>
<keyword evidence="11" id="KW-0460">Magnesium</keyword>
<evidence type="ECO:0000256" key="20">
    <source>
        <dbReference type="ARBA" id="ARBA00064664"/>
    </source>
</evidence>
<keyword evidence="7" id="KW-0255">Endonuclease</keyword>
<evidence type="ECO:0000313" key="24">
    <source>
        <dbReference type="Proteomes" id="UP000044841"/>
    </source>
</evidence>
<sequence>MHRVRMLRHHGITPYIVFDGGPLPAKRGTEKGREEKRAKSLAQAQQLEAQGKGNEAYEYYKKCVDITPQMAYQVIKALQAEGIPYIVAPYEADAQMAYLEREGIVDGIITEDSDLVIFGCKNLLFKLGQDGSCVNVRRDDLGSVKDLALLGWGDKELRWMAMLSGCDYIDSLPGLGLKTAHKLLRKWKTVDKVIQAIRMDGSYKMPKGYLESFRIAELAFLHQRVYDPISQRLTHLGPPPEDEEWDETKDAFVGEDLPPDVAKKIAEGEFCPISRDVMVDIMPAFRPKSRKGKTVSNDLPNNVSLKSTQKSISSFFGAATISAQPKKYTPMPKFVSVKGSGRSSLSAQVVNKTPPEEESDWEVMEIEGPSQSKPRPNTASRFFGNQSTPRKSRTTSREAAERKRKRADSLEEITTPRASRTLVGRWTGDLVDITADEEHNRTVESSNATSRSASPDTFSLLQDLSSPIQPDRTSRSKSPESINGDLSSPISGRKPAPPLHLRPSLGSTELEEDLDQEVPTPVPMLVYNKLGNPLQGSSKNTSQPSVKRRQSIMVDLRETFSQESVGEISTSEEGPWTPSDPPPIGRVNVNEGTPDMDDAEYISDDDKHEAEVAERQSRVAQGWVAKYGFKVVKGRKVCIRRRSRKASGSSSSQSLPALSDTQSMEPSSPPRLSAPRPVPVFQPLGMPKSRPKARGRKSEPALRAEIVIDDDDEEFLFGSKTEVDDDVIIMSSPQRAAERFGRFKCPT</sequence>
<dbReference type="InterPro" id="IPR006086">
    <property type="entry name" value="XPG-I_dom"/>
</dbReference>
<dbReference type="Gene3D" id="3.40.50.1010">
    <property type="entry name" value="5'-nuclease"/>
    <property type="match status" value="1"/>
</dbReference>
<evidence type="ECO:0000313" key="23">
    <source>
        <dbReference type="EMBL" id="CUA73986.1"/>
    </source>
</evidence>
<evidence type="ECO:0000256" key="14">
    <source>
        <dbReference type="ARBA" id="ARBA00022990"/>
    </source>
</evidence>
<comment type="similarity">
    <text evidence="3">Belongs to the XPG/RAD2 endonuclease family. EXO1 subfamily.</text>
</comment>
<dbReference type="GO" id="GO:0006281">
    <property type="term" value="P:DNA repair"/>
    <property type="evidence" value="ECO:0007669"/>
    <property type="project" value="UniProtKB-KW"/>
</dbReference>
<dbReference type="InterPro" id="IPR044752">
    <property type="entry name" value="PIN-like_EXO1"/>
</dbReference>
<dbReference type="GO" id="GO:0003677">
    <property type="term" value="F:DNA binding"/>
    <property type="evidence" value="ECO:0007669"/>
    <property type="project" value="UniProtKB-KW"/>
</dbReference>
<dbReference type="FunFam" id="3.40.50.1010:FF:000111">
    <property type="entry name" value="Exonuclease 1"/>
    <property type="match status" value="1"/>
</dbReference>
<evidence type="ECO:0000256" key="16">
    <source>
        <dbReference type="ARBA" id="ARBA00023204"/>
    </source>
</evidence>
<dbReference type="PANTHER" id="PTHR11081">
    <property type="entry name" value="FLAP ENDONUCLEASE FAMILY MEMBER"/>
    <property type="match status" value="1"/>
</dbReference>
<evidence type="ECO:0000256" key="4">
    <source>
        <dbReference type="ARBA" id="ARBA00022553"/>
    </source>
</evidence>
<keyword evidence="14" id="KW-0007">Acetylation</keyword>
<feature type="compositionally biased region" description="Polar residues" evidence="21">
    <location>
        <begin position="341"/>
        <end position="351"/>
    </location>
</feature>
<feature type="region of interest" description="Disordered" evidence="21">
    <location>
        <begin position="558"/>
        <end position="612"/>
    </location>
</feature>
<dbReference type="PRINTS" id="PR00853">
    <property type="entry name" value="XPGRADSUPER"/>
</dbReference>
<evidence type="ECO:0000256" key="6">
    <source>
        <dbReference type="ARBA" id="ARBA00022723"/>
    </source>
</evidence>
<keyword evidence="18" id="KW-0469">Meiosis</keyword>
<evidence type="ECO:0000256" key="17">
    <source>
        <dbReference type="ARBA" id="ARBA00023242"/>
    </source>
</evidence>
<feature type="region of interest" description="Disordered" evidence="21">
    <location>
        <begin position="433"/>
        <end position="520"/>
    </location>
</feature>
<protein>
    <submittedName>
        <fullName evidence="23">Exonuclease 1</fullName>
    </submittedName>
</protein>
<feature type="compositionally biased region" description="Polar residues" evidence="21">
    <location>
        <begin position="655"/>
        <end position="665"/>
    </location>
</feature>
<keyword evidence="13" id="KW-0267">Excision nuclease</keyword>
<dbReference type="EMBL" id="CYGV01001400">
    <property type="protein sequence ID" value="CUA73986.1"/>
    <property type="molecule type" value="Genomic_DNA"/>
</dbReference>
<name>A0A0K6G689_9AGAM</name>
<dbReference type="InterPro" id="IPR036279">
    <property type="entry name" value="5-3_exonuclease_C_sf"/>
</dbReference>
<comment type="subunit">
    <text evidence="20">Interacts with the MLH1-PMS2 heterodimer via MLH1. Interacts with MSH3. Interacts with the MSH2-MSH6 heterodimer via MSH2, and this interaction may increase the processivity of the 5'-&gt;3' exonuclease activity. Interacts with PCNA, and this interaction may both stimulate the cryptic 3'-&gt;5' exonuclease activity and suppress the 5'-&gt;3' exonuclease activity. Interacts with WRN, and this interaction stimulates both the 5'-&gt;3' exonuclease activity and cleavage of 5'-overhanging flap structures. Interacts with RECQL/RECQ1, and this interaction stimulates cleavage of 5'-overhanging flap structures. Interacts with DNA helicase ZGRF1; the interaction is increased following DNA damage induction.</text>
</comment>
<feature type="compositionally biased region" description="Polar residues" evidence="21">
    <location>
        <begin position="443"/>
        <end position="468"/>
    </location>
</feature>
<keyword evidence="5" id="KW-0540">Nuclease</keyword>
<organism evidence="23 24">
    <name type="scientific">Rhizoctonia solani</name>
    <dbReference type="NCBI Taxonomy" id="456999"/>
    <lineage>
        <taxon>Eukaryota</taxon>
        <taxon>Fungi</taxon>
        <taxon>Dikarya</taxon>
        <taxon>Basidiomycota</taxon>
        <taxon>Agaricomycotina</taxon>
        <taxon>Agaricomycetes</taxon>
        <taxon>Cantharellales</taxon>
        <taxon>Ceratobasidiaceae</taxon>
        <taxon>Rhizoctonia</taxon>
    </lineage>
</organism>
<comment type="function">
    <text evidence="19">5'-&gt;3' double-stranded DNA exonuclease which may also possess a cryptic 3'-&gt;5' double-stranded DNA exonuclease activity. Functions in DNA mismatch repair (MMR) to excise mismatch-containing DNA tracts directed by strand breaks located either 5' or 3' to the mismatch. Also exhibits endonuclease activity against 5'-overhanging flap structures similar to those generated by displacement synthesis when DNA polymerase encounters the 5'-end of a downstream Okazaki fragment. Required for somatic hypermutation (SHM) and class switch recombination (CSR) of immunoglobulin genes. Essential for male and female meiosis.</text>
</comment>
<feature type="region of interest" description="Disordered" evidence="21">
    <location>
        <begin position="640"/>
        <end position="701"/>
    </location>
</feature>
<feature type="compositionally biased region" description="Acidic residues" evidence="21">
    <location>
        <begin position="356"/>
        <end position="365"/>
    </location>
</feature>
<evidence type="ECO:0000256" key="9">
    <source>
        <dbReference type="ARBA" id="ARBA00022801"/>
    </source>
</evidence>
<dbReference type="GO" id="GO:0017108">
    <property type="term" value="F:5'-flap endonuclease activity"/>
    <property type="evidence" value="ECO:0007669"/>
    <property type="project" value="TreeGrafter"/>
</dbReference>